<dbReference type="EMBL" id="JANAWD010000259">
    <property type="protein sequence ID" value="KAJ3482734.1"/>
    <property type="molecule type" value="Genomic_DNA"/>
</dbReference>
<proteinExistence type="predicted"/>
<dbReference type="Proteomes" id="UP001212997">
    <property type="component" value="Unassembled WGS sequence"/>
</dbReference>
<accession>A0AAD5V0M3</accession>
<evidence type="ECO:0008006" key="4">
    <source>
        <dbReference type="Google" id="ProtNLM"/>
    </source>
</evidence>
<organism evidence="2 3">
    <name type="scientific">Meripilus lineatus</name>
    <dbReference type="NCBI Taxonomy" id="2056292"/>
    <lineage>
        <taxon>Eukaryota</taxon>
        <taxon>Fungi</taxon>
        <taxon>Dikarya</taxon>
        <taxon>Basidiomycota</taxon>
        <taxon>Agaricomycotina</taxon>
        <taxon>Agaricomycetes</taxon>
        <taxon>Polyporales</taxon>
        <taxon>Meripilaceae</taxon>
        <taxon>Meripilus</taxon>
    </lineage>
</organism>
<gene>
    <name evidence="2" type="ORF">NLI96_g6776</name>
</gene>
<reference evidence="2" key="1">
    <citation type="submission" date="2022-07" db="EMBL/GenBank/DDBJ databases">
        <title>Genome Sequence of Physisporinus lineatus.</title>
        <authorList>
            <person name="Buettner E."/>
        </authorList>
    </citation>
    <scope>NUCLEOTIDE SEQUENCE</scope>
    <source>
        <strain evidence="2">VT162</strain>
    </source>
</reference>
<dbReference type="Gene3D" id="3.80.10.10">
    <property type="entry name" value="Ribonuclease Inhibitor"/>
    <property type="match status" value="1"/>
</dbReference>
<evidence type="ECO:0000256" key="1">
    <source>
        <dbReference type="SAM" id="SignalP"/>
    </source>
</evidence>
<dbReference type="InterPro" id="IPR032675">
    <property type="entry name" value="LRR_dom_sf"/>
</dbReference>
<dbReference type="SUPFAM" id="SSF52047">
    <property type="entry name" value="RNI-like"/>
    <property type="match status" value="1"/>
</dbReference>
<sequence length="379" mass="43251">MSTPTLFPELVHLIAASLLSIGGKQAIQPFALVCREWNSVSRPFLFQHIVIHGEDDIYDFLDILIYSSGIGQVVNDLTVKGGPVYGDCGVNFLELLASRVLVIMPALETLTLSGFTIDDFSPTTLPHLAQLRGVTTLKFRDITCSLPVLWGYMSSFPSLQAVDISGHSAHRRGERFDPKLLEDVNPSSNLISLRLDSCHRVDRFIERLKASNWAQSIHSLSLISGYWEASIMRDLLMSSPCLEELHLDVTSNSEIPTYIRLDTVPKLRVLTIKHYILDDNIKSFFANSRHENLRCLIFRLSDIDYDHHPRYRDIFGILNAERFPRLEEFQVVADSYWAPEDLMSELQPFVDFVKEDGVTVIRSSAVHIRLRLPDRRRRR</sequence>
<comment type="caution">
    <text evidence="2">The sequence shown here is derived from an EMBL/GenBank/DDBJ whole genome shotgun (WGS) entry which is preliminary data.</text>
</comment>
<keyword evidence="3" id="KW-1185">Reference proteome</keyword>
<feature type="chain" id="PRO_5042224975" description="F-box domain-containing protein" evidence="1">
    <location>
        <begin position="27"/>
        <end position="379"/>
    </location>
</feature>
<protein>
    <recommendedName>
        <fullName evidence="4">F-box domain-containing protein</fullName>
    </recommendedName>
</protein>
<dbReference type="AlphaFoldDB" id="A0AAD5V0M3"/>
<name>A0AAD5V0M3_9APHY</name>
<keyword evidence="1" id="KW-0732">Signal</keyword>
<evidence type="ECO:0000313" key="3">
    <source>
        <dbReference type="Proteomes" id="UP001212997"/>
    </source>
</evidence>
<evidence type="ECO:0000313" key="2">
    <source>
        <dbReference type="EMBL" id="KAJ3482734.1"/>
    </source>
</evidence>
<feature type="signal peptide" evidence="1">
    <location>
        <begin position="1"/>
        <end position="26"/>
    </location>
</feature>